<name>A0ABR9XJD4_9SPHI</name>
<dbReference type="PROSITE" id="PS51257">
    <property type="entry name" value="PROKAR_LIPOPROTEIN"/>
    <property type="match status" value="1"/>
</dbReference>
<organism evidence="1 2">
    <name type="scientific">Mucilaginibacter boryungensis</name>
    <dbReference type="NCBI Taxonomy" id="768480"/>
    <lineage>
        <taxon>Bacteria</taxon>
        <taxon>Pseudomonadati</taxon>
        <taxon>Bacteroidota</taxon>
        <taxon>Sphingobacteriia</taxon>
        <taxon>Sphingobacteriales</taxon>
        <taxon>Sphingobacteriaceae</taxon>
        <taxon>Mucilaginibacter</taxon>
    </lineage>
</organism>
<dbReference type="RefSeq" id="WP_194106500.1">
    <property type="nucleotide sequence ID" value="NZ_JADFFM010000001.1"/>
</dbReference>
<dbReference type="EMBL" id="JADFFM010000001">
    <property type="protein sequence ID" value="MBE9667150.1"/>
    <property type="molecule type" value="Genomic_DNA"/>
</dbReference>
<evidence type="ECO:0000313" key="2">
    <source>
        <dbReference type="Proteomes" id="UP000632774"/>
    </source>
</evidence>
<keyword evidence="2" id="KW-1185">Reference proteome</keyword>
<evidence type="ECO:0000313" key="1">
    <source>
        <dbReference type="EMBL" id="MBE9667150.1"/>
    </source>
</evidence>
<comment type="caution">
    <text evidence="1">The sequence shown here is derived from an EMBL/GenBank/DDBJ whole genome shotgun (WGS) entry which is preliminary data.</text>
</comment>
<proteinExistence type="predicted"/>
<accession>A0ABR9XJD4</accession>
<dbReference type="Proteomes" id="UP000632774">
    <property type="component" value="Unassembled WGS sequence"/>
</dbReference>
<reference evidence="1 2" key="1">
    <citation type="submission" date="2020-10" db="EMBL/GenBank/DDBJ databases">
        <title>Mucilaginibacter mali sp. nov., isolated from rhizosphere soil of apple orchard.</title>
        <authorList>
            <person name="Lee J.-S."/>
            <person name="Kim H.S."/>
            <person name="Kim J.-S."/>
        </authorList>
    </citation>
    <scope>NUCLEOTIDE SEQUENCE [LARGE SCALE GENOMIC DNA]</scope>
    <source>
        <strain evidence="1 2">KCTC 23157</strain>
    </source>
</reference>
<protein>
    <submittedName>
        <fullName evidence="1">Uncharacterized protein</fullName>
    </submittedName>
</protein>
<gene>
    <name evidence="1" type="ORF">IRJ18_12330</name>
</gene>
<sequence>MEIIKRNNTLMLAITFMIVLGISACEKKAVNSSDGIKPLTDAVPNLKVNATVTITANMGASGGPDVTYLRGMAAGGNGGFTDLVPGNRLSIDVDTAVGMKIVNGIRNIYKETGLGEFYKDAGGVYRNQQSTTYTGLLNYVHGIITDPAKKLIQLNQIGGTPDNTASPLYALATQYTDPDEDYVPLPTIGTSMTAFQNNFIAWAKGADSAVGSGYHAIWIAHQEPAHTLGYINGIETDAAKELNIRRFIDYWKPIAAGLRTTGAKVGGIQNNSANANHFYTYSVNYLKQQNVQLDYLTFQFYQWGDRADLDSAIASLNNYNLKYPGTKMIVNRGMWLSCCATKDEAVSTSKGLIYYLRGERNYMDYADKIYAHIYDDNHTDLALMEFKVATWLNNVMSTLRRPLTGLPAGVDGFLTGGVNKATAALWNTSATTQTLNLQLNNTSFTTSKTLTVHKGSGSSYLTLTGAGAPVWNNTTKTISPITLATNEFVLITLQ</sequence>